<dbReference type="AlphaFoldDB" id="A0AAN9RC31"/>
<organism evidence="1 2">
    <name type="scientific">Canavalia gladiata</name>
    <name type="common">Sword bean</name>
    <name type="synonym">Dolichos gladiatus</name>
    <dbReference type="NCBI Taxonomy" id="3824"/>
    <lineage>
        <taxon>Eukaryota</taxon>
        <taxon>Viridiplantae</taxon>
        <taxon>Streptophyta</taxon>
        <taxon>Embryophyta</taxon>
        <taxon>Tracheophyta</taxon>
        <taxon>Spermatophyta</taxon>
        <taxon>Magnoliopsida</taxon>
        <taxon>eudicotyledons</taxon>
        <taxon>Gunneridae</taxon>
        <taxon>Pentapetalae</taxon>
        <taxon>rosids</taxon>
        <taxon>fabids</taxon>
        <taxon>Fabales</taxon>
        <taxon>Fabaceae</taxon>
        <taxon>Papilionoideae</taxon>
        <taxon>50 kb inversion clade</taxon>
        <taxon>NPAAA clade</taxon>
        <taxon>indigoferoid/millettioid clade</taxon>
        <taxon>Phaseoleae</taxon>
        <taxon>Canavalia</taxon>
    </lineage>
</organism>
<keyword evidence="2" id="KW-1185">Reference proteome</keyword>
<proteinExistence type="predicted"/>
<dbReference type="EMBL" id="JAYMYQ010000001">
    <property type="protein sequence ID" value="KAK7361233.1"/>
    <property type="molecule type" value="Genomic_DNA"/>
</dbReference>
<name>A0AAN9RC31_CANGL</name>
<accession>A0AAN9RC31</accession>
<gene>
    <name evidence="1" type="ORF">VNO77_03281</name>
</gene>
<comment type="caution">
    <text evidence="1">The sequence shown here is derived from an EMBL/GenBank/DDBJ whole genome shotgun (WGS) entry which is preliminary data.</text>
</comment>
<reference evidence="1 2" key="1">
    <citation type="submission" date="2024-01" db="EMBL/GenBank/DDBJ databases">
        <title>The genomes of 5 underutilized Papilionoideae crops provide insights into root nodulation and disease resistanc.</title>
        <authorList>
            <person name="Jiang F."/>
        </authorList>
    </citation>
    <scope>NUCLEOTIDE SEQUENCE [LARGE SCALE GENOMIC DNA]</scope>
    <source>
        <strain evidence="1">LVBAO_FW01</strain>
        <tissue evidence="1">Leaves</tissue>
    </source>
</reference>
<protein>
    <submittedName>
        <fullName evidence="1">Uncharacterized protein</fullName>
    </submittedName>
</protein>
<dbReference type="Proteomes" id="UP001367508">
    <property type="component" value="Unassembled WGS sequence"/>
</dbReference>
<evidence type="ECO:0000313" key="1">
    <source>
        <dbReference type="EMBL" id="KAK7361233.1"/>
    </source>
</evidence>
<sequence>MAPITPCRLTPNSLSRCGIWQNSFHEVSEAWEFGFGKVVQERQVHQIRSVRRCSQALHWCMLFSLSPTTYSSNSAPLYGVLEIPCNVTHCWVYMSWALTNHKLQVFIRHMFLRFQFVGAVATTSVGACFVDGSTEEQNLKTTANRREIPHPNAVYVQVIKPLKLVVRYSCATDFLPKSPGGQIHLHAMRSLVYKAFKGLF</sequence>
<evidence type="ECO:0000313" key="2">
    <source>
        <dbReference type="Proteomes" id="UP001367508"/>
    </source>
</evidence>